<dbReference type="Proteomes" id="UP000309215">
    <property type="component" value="Unassembled WGS sequence"/>
</dbReference>
<dbReference type="RefSeq" id="WP_170229300.1">
    <property type="nucleotide sequence ID" value="NZ_SSMQ01000024.1"/>
</dbReference>
<evidence type="ECO:0000313" key="3">
    <source>
        <dbReference type="Proteomes" id="UP000309215"/>
    </source>
</evidence>
<name>A0A4V5PMK9_9BACT</name>
<proteinExistence type="predicted"/>
<dbReference type="Pfam" id="PF22302">
    <property type="entry name" value="DUF6968"/>
    <property type="match status" value="1"/>
</dbReference>
<sequence>MVMSKPKKITSRTKGTRWMAERRLERRDAVGGIVVVRIGVPVWPPGAGPWKCPFIILGLGDESIQFGYSEDSMGAIQNALSGIRSMLVQSGIPLRWELEGAEENDTGFQMAVPFAYGLGFQQHLEKMIEAEIEERARLFRELIERREARRKARAKPQKG</sequence>
<protein>
    <recommendedName>
        <fullName evidence="1">DUF6968 domain-containing protein</fullName>
    </recommendedName>
</protein>
<reference evidence="2 3" key="1">
    <citation type="submission" date="2019-04" db="EMBL/GenBank/DDBJ databases">
        <authorList>
            <person name="Li Y."/>
            <person name="Wang J."/>
        </authorList>
    </citation>
    <scope>NUCLEOTIDE SEQUENCE [LARGE SCALE GENOMIC DNA]</scope>
    <source>
        <strain evidence="2 3">DSM 14668</strain>
    </source>
</reference>
<accession>A0A4V5PMK9</accession>
<dbReference type="AlphaFoldDB" id="A0A4V5PMK9"/>
<evidence type="ECO:0000313" key="2">
    <source>
        <dbReference type="EMBL" id="TKD04449.1"/>
    </source>
</evidence>
<comment type="caution">
    <text evidence="2">The sequence shown here is derived from an EMBL/GenBank/DDBJ whole genome shotgun (WGS) entry which is preliminary data.</text>
</comment>
<dbReference type="InterPro" id="IPR054241">
    <property type="entry name" value="DUF6968"/>
</dbReference>
<feature type="domain" description="DUF6968" evidence="1">
    <location>
        <begin position="20"/>
        <end position="108"/>
    </location>
</feature>
<evidence type="ECO:0000259" key="1">
    <source>
        <dbReference type="Pfam" id="PF22302"/>
    </source>
</evidence>
<dbReference type="EMBL" id="SSMQ01000024">
    <property type="protein sequence ID" value="TKD04449.1"/>
    <property type="molecule type" value="Genomic_DNA"/>
</dbReference>
<organism evidence="2 3">
    <name type="scientific">Polyangium fumosum</name>
    <dbReference type="NCBI Taxonomy" id="889272"/>
    <lineage>
        <taxon>Bacteria</taxon>
        <taxon>Pseudomonadati</taxon>
        <taxon>Myxococcota</taxon>
        <taxon>Polyangia</taxon>
        <taxon>Polyangiales</taxon>
        <taxon>Polyangiaceae</taxon>
        <taxon>Polyangium</taxon>
    </lineage>
</organism>
<keyword evidence="3" id="KW-1185">Reference proteome</keyword>
<gene>
    <name evidence="2" type="ORF">E8A74_22830</name>
</gene>